<gene>
    <name evidence="1" type="ORF">QFE45_10655</name>
</gene>
<evidence type="ECO:0000313" key="1">
    <source>
        <dbReference type="EMBL" id="WII29719.1"/>
    </source>
</evidence>
<protein>
    <recommendedName>
        <fullName evidence="3">Phage protein</fullName>
    </recommendedName>
</protein>
<name>A0AAX3X8I7_9LACO</name>
<sequence>MNKIWIVTGTEYQVKVEKYHTRTVLIEHTLAICSTKEHADELADTFASEGNKYLQDSINVKEYELIGQTYHNFHDEET</sequence>
<evidence type="ECO:0000313" key="2">
    <source>
        <dbReference type="Proteomes" id="UP001231316"/>
    </source>
</evidence>
<dbReference type="EMBL" id="CP123973">
    <property type="protein sequence ID" value="WII29719.1"/>
    <property type="molecule type" value="Genomic_DNA"/>
</dbReference>
<reference evidence="1" key="1">
    <citation type="submission" date="2023-04" db="EMBL/GenBank/DDBJ databases">
        <title>Four porcine-derived lactic acid bacteria strains analyses and their evaluation as potential probiotics based on genomics.</title>
        <authorList>
            <person name="Niu D."/>
        </authorList>
    </citation>
    <scope>NUCLEOTIDE SEQUENCE</scope>
    <source>
        <strain evidence="1">ZSA5</strain>
        <plasmid evidence="1">unnamed2</plasmid>
    </source>
</reference>
<accession>A0AAX3X8I7</accession>
<keyword evidence="1" id="KW-0614">Plasmid</keyword>
<dbReference type="RefSeq" id="WP_284650690.1">
    <property type="nucleotide sequence ID" value="NZ_CP123973.1"/>
</dbReference>
<organism evidence="1 2">
    <name type="scientific">Ligilactobacillus salivarius</name>
    <dbReference type="NCBI Taxonomy" id="1624"/>
    <lineage>
        <taxon>Bacteria</taxon>
        <taxon>Bacillati</taxon>
        <taxon>Bacillota</taxon>
        <taxon>Bacilli</taxon>
        <taxon>Lactobacillales</taxon>
        <taxon>Lactobacillaceae</taxon>
        <taxon>Ligilactobacillus</taxon>
    </lineage>
</organism>
<dbReference type="AlphaFoldDB" id="A0AAX3X8I7"/>
<dbReference type="Proteomes" id="UP001231316">
    <property type="component" value="Plasmid unnamed2"/>
</dbReference>
<evidence type="ECO:0008006" key="3">
    <source>
        <dbReference type="Google" id="ProtNLM"/>
    </source>
</evidence>
<proteinExistence type="predicted"/>
<geneLocation type="plasmid" evidence="1 2">
    <name>unnamed2</name>
</geneLocation>